<dbReference type="InterPro" id="IPR042095">
    <property type="entry name" value="SUMF_sf"/>
</dbReference>
<feature type="region of interest" description="Disordered" evidence="1">
    <location>
        <begin position="1"/>
        <end position="22"/>
    </location>
</feature>
<dbReference type="Gene3D" id="3.90.1580.10">
    <property type="entry name" value="paralog of FGE (formylglycine-generating enzyme)"/>
    <property type="match status" value="1"/>
</dbReference>
<sequence length="193" mass="21871">MIEIPAGEFVRGADHHDGDDGRRTANVEAFFIDEHEVTNAEYAEVVETHTFREGAAGHPVTHVTFDEAKSYCEQRKARLPTGDEWEKAARGTDGRLYPWGNTLGRRKPHPFYSGVVKKSAGSNRRDVSPYGVHDMAGSVWEWTDAGDDTLRETRGGLWNLHLDFEYSKTFHRNRLPADSRFIFLGFRCARSAD</sequence>
<evidence type="ECO:0000256" key="1">
    <source>
        <dbReference type="SAM" id="MobiDB-lite"/>
    </source>
</evidence>
<dbReference type="InterPro" id="IPR005532">
    <property type="entry name" value="SUMF_dom"/>
</dbReference>
<dbReference type="PANTHER" id="PTHR23150:SF19">
    <property type="entry name" value="FORMYLGLYCINE-GENERATING ENZYME"/>
    <property type="match status" value="1"/>
</dbReference>
<dbReference type="InterPro" id="IPR016187">
    <property type="entry name" value="CTDL_fold"/>
</dbReference>
<accession>A0ABN8VUC4</accession>
<feature type="compositionally biased region" description="Basic and acidic residues" evidence="1">
    <location>
        <begin position="11"/>
        <end position="22"/>
    </location>
</feature>
<dbReference type="PANTHER" id="PTHR23150">
    <property type="entry name" value="SULFATASE MODIFYING FACTOR 1, 2"/>
    <property type="match status" value="1"/>
</dbReference>
<dbReference type="Proteomes" id="UP001157733">
    <property type="component" value="Chromosome"/>
</dbReference>
<protein>
    <submittedName>
        <fullName evidence="3">Serine/threonine protein kinase</fullName>
    </submittedName>
</protein>
<dbReference type="Pfam" id="PF03781">
    <property type="entry name" value="FGE-sulfatase"/>
    <property type="match status" value="1"/>
</dbReference>
<keyword evidence="3" id="KW-0418">Kinase</keyword>
<feature type="domain" description="Sulfatase-modifying factor enzyme-like" evidence="2">
    <location>
        <begin position="1"/>
        <end position="190"/>
    </location>
</feature>
<reference evidence="3 4" key="1">
    <citation type="submission" date="2022-09" db="EMBL/GenBank/DDBJ databases">
        <authorList>
            <person name="Kop L."/>
        </authorList>
    </citation>
    <scope>NUCLEOTIDE SEQUENCE [LARGE SCALE GENOMIC DNA]</scope>
    <source>
        <strain evidence="3 4">347</strain>
    </source>
</reference>
<keyword evidence="4" id="KW-1185">Reference proteome</keyword>
<name>A0ABN8VUC4_9BACT</name>
<evidence type="ECO:0000313" key="4">
    <source>
        <dbReference type="Proteomes" id="UP001157733"/>
    </source>
</evidence>
<keyword evidence="3" id="KW-0723">Serine/threonine-protein kinase</keyword>
<keyword evidence="3" id="KW-0808">Transferase</keyword>
<dbReference type="InterPro" id="IPR051043">
    <property type="entry name" value="Sulfatase_Mod_Factor_Kinase"/>
</dbReference>
<dbReference type="EMBL" id="OX336137">
    <property type="protein sequence ID" value="CAI2717440.1"/>
    <property type="molecule type" value="Genomic_DNA"/>
</dbReference>
<evidence type="ECO:0000259" key="2">
    <source>
        <dbReference type="Pfam" id="PF03781"/>
    </source>
</evidence>
<gene>
    <name evidence="3" type="ORF">NSPWAT_0581</name>
</gene>
<proteinExistence type="predicted"/>
<evidence type="ECO:0000313" key="3">
    <source>
        <dbReference type="EMBL" id="CAI2717440.1"/>
    </source>
</evidence>
<dbReference type="SUPFAM" id="SSF56436">
    <property type="entry name" value="C-type lectin-like"/>
    <property type="match status" value="1"/>
</dbReference>
<dbReference type="GO" id="GO:0004674">
    <property type="term" value="F:protein serine/threonine kinase activity"/>
    <property type="evidence" value="ECO:0007669"/>
    <property type="project" value="UniProtKB-KW"/>
</dbReference>
<organism evidence="3 4">
    <name type="scientific">Nitrospina watsonii</name>
    <dbReference type="NCBI Taxonomy" id="1323948"/>
    <lineage>
        <taxon>Bacteria</taxon>
        <taxon>Pseudomonadati</taxon>
        <taxon>Nitrospinota/Tectimicrobiota group</taxon>
        <taxon>Nitrospinota</taxon>
        <taxon>Nitrospinia</taxon>
        <taxon>Nitrospinales</taxon>
        <taxon>Nitrospinaceae</taxon>
        <taxon>Nitrospina</taxon>
    </lineage>
</organism>